<feature type="transmembrane region" description="Helical" evidence="1">
    <location>
        <begin position="278"/>
        <end position="298"/>
    </location>
</feature>
<feature type="transmembrane region" description="Helical" evidence="1">
    <location>
        <begin position="310"/>
        <end position="327"/>
    </location>
</feature>
<dbReference type="Proteomes" id="UP000464178">
    <property type="component" value="Chromosome"/>
</dbReference>
<feature type="transmembrane region" description="Helical" evidence="1">
    <location>
        <begin position="152"/>
        <end position="182"/>
    </location>
</feature>
<evidence type="ECO:0000256" key="1">
    <source>
        <dbReference type="SAM" id="Phobius"/>
    </source>
</evidence>
<dbReference type="RefSeq" id="WP_162668835.1">
    <property type="nucleotide sequence ID" value="NZ_LR593886.1"/>
</dbReference>
<dbReference type="AlphaFoldDB" id="A0A6P2CYQ6"/>
<reference evidence="2 3" key="1">
    <citation type="submission" date="2019-05" db="EMBL/GenBank/DDBJ databases">
        <authorList>
            <consortium name="Science for Life Laboratories"/>
        </authorList>
    </citation>
    <scope>NUCLEOTIDE SEQUENCE [LARGE SCALE GENOMIC DNA]</scope>
    <source>
        <strain evidence="2">Soil9</strain>
    </source>
</reference>
<organism evidence="2 3">
    <name type="scientific">Gemmata massiliana</name>
    <dbReference type="NCBI Taxonomy" id="1210884"/>
    <lineage>
        <taxon>Bacteria</taxon>
        <taxon>Pseudomonadati</taxon>
        <taxon>Planctomycetota</taxon>
        <taxon>Planctomycetia</taxon>
        <taxon>Gemmatales</taxon>
        <taxon>Gemmataceae</taxon>
        <taxon>Gemmata</taxon>
    </lineage>
</organism>
<keyword evidence="1" id="KW-0812">Transmembrane</keyword>
<evidence type="ECO:0008006" key="4">
    <source>
        <dbReference type="Google" id="ProtNLM"/>
    </source>
</evidence>
<accession>A0A6P2CYQ6</accession>
<gene>
    <name evidence="2" type="ORF">SOIL9_34460</name>
</gene>
<protein>
    <recommendedName>
        <fullName evidence="4">Glycosyltransferase RgtA/B/C/D-like domain-containing protein</fullName>
    </recommendedName>
</protein>
<feature type="transmembrane region" description="Helical" evidence="1">
    <location>
        <begin position="189"/>
        <end position="206"/>
    </location>
</feature>
<dbReference type="EMBL" id="LR593886">
    <property type="protein sequence ID" value="VTR94268.1"/>
    <property type="molecule type" value="Genomic_DNA"/>
</dbReference>
<feature type="transmembrane region" description="Helical" evidence="1">
    <location>
        <begin position="234"/>
        <end position="257"/>
    </location>
</feature>
<dbReference type="KEGG" id="gms:SOIL9_34460"/>
<feature type="transmembrane region" description="Helical" evidence="1">
    <location>
        <begin position="12"/>
        <end position="31"/>
    </location>
</feature>
<evidence type="ECO:0000313" key="3">
    <source>
        <dbReference type="Proteomes" id="UP000464178"/>
    </source>
</evidence>
<sequence length="444" mass="49094">MLVRLPRRSLGYFVVFVGAWVGAAAPISIGSDGLFRFEALDLLLRHGELDRGRYSLVGPVCAAPLWYLGEALGTPGETVWLFNRVAFLAGLVGLWLALRPVLSPCEHRRFIVLLLLGSMFPWHMMGFFAEVFHAVCVGTGLTLLATRRGTGALLGGVLCAFGTVNVPATVVGLGFAACALVWHTRRLRYFAVPVFAAALILLENYVRRGNPLDGGYASETGSRTVLPYSGLPDFSYPLFFGVLSILFSFGKGLVFFAPGLFARYLHDEQETGADRTRLVYYTWIAVVVGLVLVYSRWWAWYGGGVWGPRFFLFAALPASLVLTRWITHAKSHSALANVLVLLAVALSCWVGANGIVFQEHGTEQYSANNFEFEYVTWYVPECSVLWLPFVVHKHLDWQDYARLTAFALGFAYLARPLVLVLAGCLCEGCVSVWRSARSGARWRV</sequence>
<feature type="transmembrane region" description="Helical" evidence="1">
    <location>
        <begin position="110"/>
        <end position="132"/>
    </location>
</feature>
<keyword evidence="3" id="KW-1185">Reference proteome</keyword>
<name>A0A6P2CYQ6_9BACT</name>
<keyword evidence="1" id="KW-1133">Transmembrane helix</keyword>
<keyword evidence="1" id="KW-0472">Membrane</keyword>
<proteinExistence type="predicted"/>
<feature type="transmembrane region" description="Helical" evidence="1">
    <location>
        <begin position="412"/>
        <end position="433"/>
    </location>
</feature>
<feature type="transmembrane region" description="Helical" evidence="1">
    <location>
        <begin position="81"/>
        <end position="98"/>
    </location>
</feature>
<evidence type="ECO:0000313" key="2">
    <source>
        <dbReference type="EMBL" id="VTR94268.1"/>
    </source>
</evidence>
<feature type="transmembrane region" description="Helical" evidence="1">
    <location>
        <begin position="334"/>
        <end position="352"/>
    </location>
</feature>